<gene>
    <name evidence="2" type="primary">LOC111357217</name>
</gene>
<dbReference type="KEGG" id="sliu:111357217"/>
<dbReference type="GeneID" id="111357217"/>
<accession>A0A9J7ECC9</accession>
<proteinExistence type="predicted"/>
<evidence type="ECO:0000313" key="2">
    <source>
        <dbReference type="RefSeq" id="XP_022827588.1"/>
    </source>
</evidence>
<dbReference type="OrthoDB" id="7430068at2759"/>
<dbReference type="AlphaFoldDB" id="A0A9J7ECC9"/>
<dbReference type="RefSeq" id="XP_022827588.1">
    <property type="nucleotide sequence ID" value="XM_022971820.1"/>
</dbReference>
<name>A0A9J7ECC9_SPOLT</name>
<dbReference type="Proteomes" id="UP000301870">
    <property type="component" value="Chromosome 24"/>
</dbReference>
<sequence length="192" mass="20999">MGSDEASVQASVAHLVLCCVAGRGVSQHQGKCFTHPGMHANFFIHGILGFLHFQSNLLNNDFNAAYLISLHATRYLALPCLNADLRNNDQALASAHLLSGVIPFALALAGQDNIVLGNFVIACNIISLCHYSLQNNREWGWFTAAAGVLAYFLSPVTKQKMLYPLTLGLMQYCAYRVFTVHFAPPPPPQGRR</sequence>
<protein>
    <submittedName>
        <fullName evidence="2">Uncharacterized protein LOC111357217</fullName>
    </submittedName>
</protein>
<organism evidence="1 2">
    <name type="scientific">Spodoptera litura</name>
    <name type="common">Asian cotton leafworm</name>
    <dbReference type="NCBI Taxonomy" id="69820"/>
    <lineage>
        <taxon>Eukaryota</taxon>
        <taxon>Metazoa</taxon>
        <taxon>Ecdysozoa</taxon>
        <taxon>Arthropoda</taxon>
        <taxon>Hexapoda</taxon>
        <taxon>Insecta</taxon>
        <taxon>Pterygota</taxon>
        <taxon>Neoptera</taxon>
        <taxon>Endopterygota</taxon>
        <taxon>Lepidoptera</taxon>
        <taxon>Glossata</taxon>
        <taxon>Ditrysia</taxon>
        <taxon>Noctuoidea</taxon>
        <taxon>Noctuidae</taxon>
        <taxon>Amphipyrinae</taxon>
        <taxon>Spodoptera</taxon>
    </lineage>
</organism>
<keyword evidence="1" id="KW-1185">Reference proteome</keyword>
<reference evidence="2" key="1">
    <citation type="submission" date="2025-08" db="UniProtKB">
        <authorList>
            <consortium name="RefSeq"/>
        </authorList>
    </citation>
    <scope>IDENTIFICATION</scope>
    <source>
        <strain evidence="2">Ishihara</strain>
        <tissue evidence="2">Whole body</tissue>
    </source>
</reference>
<evidence type="ECO:0000313" key="1">
    <source>
        <dbReference type="Proteomes" id="UP000301870"/>
    </source>
</evidence>